<sequence length="918" mass="103810">SSTHSSDLSPSSQTISSHLLPFANPSSFDMDRHHDHTFYNPSSQRRRSIEYSPDEQDYDDTGGFYGPPSTTDMHHHDPFIDPSKYSQSHRDIHDNITQSHPDTSSGGFPAFTSSSSSSSTSARHLARHDPLSMTSGYFSFLASLQANLKRSLPAPIIEESDSTGIEEKDEEEEENTTGSEEREREREREREEEIQGIDDTGFLQTSSRVISGFDEELEQVGQGQGQEEPQSTRRSEFAGEFVKDEEDEEMQGEFYDNELKEEDRIDDKSFQRASPMHPHSQPTEKQEHDKVGVELEDVNALDICDNGLDMPNPYEEEYKYKTDEPISQPSARTSVRSATTFTSPEATRTMKSSSSGINPKDSHSQPTEMYIHIDETNFNNGYYSRFFSELGLLGSGSFGTPISQPSARTSVRSATTFTSPEATRTMKSSSSGINPKDSHSQPTEMYIHIDETNFNNGYYSRFFSELGLLGSGSFGTVNLCSHHLNGIELGLYAVKKLACGESERFLNETLLEAKLLQQCRHPNVLGYIHVWLERMVPTAINIKSECPPIPHVLILLEYADLGSFHDLIGYLFDDDIEEEMDVCERKEKRERKKKKRKLKKRIDELIEEKNSILQYKQEEEEKKNKRYFYFSGLNYLHSRLCLLHRDLKPSNVMISSKEGAAERRRRRRRRISRGREGRGGRGGRGGRDEEEDQEGLDSSSCTSDVLIPIFSNSLLVNSRALLADMGQCKDIACAQMDTRSGRTGTVDYRAPELTRGVGKSSIQSDIWSMGASIYAVLLGHAPLKIEQHHYPYSSSYSDALHPSTTVSSSTDNALYIRELGIDISVNMDKLDSIISSCDEYVKLSSHSEYDYYPKSSKERKEFHGGLYVPGILSHSIFISLDDIIPLRRLCILLKRCLHAIPSKRPPLSSILMEFDEMK</sequence>
<evidence type="ECO:0000256" key="3">
    <source>
        <dbReference type="ARBA" id="ARBA00022741"/>
    </source>
</evidence>
<feature type="domain" description="Protein kinase" evidence="10">
    <location>
        <begin position="463"/>
        <end position="918"/>
    </location>
</feature>
<keyword evidence="4" id="KW-0418">Kinase</keyword>
<feature type="compositionally biased region" description="Basic and acidic residues" evidence="9">
    <location>
        <begin position="179"/>
        <end position="193"/>
    </location>
</feature>
<evidence type="ECO:0000313" key="11">
    <source>
        <dbReference type="EMBL" id="GKT37241.1"/>
    </source>
</evidence>
<dbReference type="PANTHER" id="PTHR11042">
    <property type="entry name" value="EUKARYOTIC TRANSLATION INITIATION FACTOR 2-ALPHA KINASE EIF2-ALPHA KINASE -RELATED"/>
    <property type="match status" value="1"/>
</dbReference>
<feature type="compositionally biased region" description="Polar residues" evidence="9">
    <location>
        <begin position="325"/>
        <end position="357"/>
    </location>
</feature>
<dbReference type="InterPro" id="IPR008271">
    <property type="entry name" value="Ser/Thr_kinase_AS"/>
</dbReference>
<evidence type="ECO:0000256" key="8">
    <source>
        <dbReference type="SAM" id="Coils"/>
    </source>
</evidence>
<dbReference type="InterPro" id="IPR017441">
    <property type="entry name" value="Protein_kinase_ATP_BS"/>
</dbReference>
<dbReference type="Pfam" id="PF07714">
    <property type="entry name" value="PK_Tyr_Ser-Thr"/>
    <property type="match status" value="1"/>
</dbReference>
<evidence type="ECO:0000259" key="10">
    <source>
        <dbReference type="PROSITE" id="PS50011"/>
    </source>
</evidence>
<dbReference type="PROSITE" id="PS50011">
    <property type="entry name" value="PROTEIN_KINASE_DOM"/>
    <property type="match status" value="1"/>
</dbReference>
<keyword evidence="3 7" id="KW-0547">Nucleotide-binding</keyword>
<dbReference type="Pfam" id="PF00069">
    <property type="entry name" value="Pkinase"/>
    <property type="match status" value="1"/>
</dbReference>
<feature type="compositionally biased region" description="Basic and acidic residues" evidence="9">
    <location>
        <begin position="257"/>
        <end position="270"/>
    </location>
</feature>
<dbReference type="PANTHER" id="PTHR11042:SF138">
    <property type="entry name" value="SERINE_THREONINE-PROTEIN KINASE IKS1-RELATED"/>
    <property type="match status" value="1"/>
</dbReference>
<comment type="caution">
    <text evidence="11">The sequence shown here is derived from an EMBL/GenBank/DDBJ whole genome shotgun (WGS) entry which is preliminary data.</text>
</comment>
<keyword evidence="2" id="KW-0808">Transferase</keyword>
<evidence type="ECO:0000256" key="1">
    <source>
        <dbReference type="ARBA" id="ARBA00022527"/>
    </source>
</evidence>
<keyword evidence="1" id="KW-0723">Serine/threonine-protein kinase</keyword>
<dbReference type="InterPro" id="IPR011009">
    <property type="entry name" value="Kinase-like_dom_sf"/>
</dbReference>
<feature type="non-terminal residue" evidence="11">
    <location>
        <position position="1"/>
    </location>
</feature>
<evidence type="ECO:0000256" key="4">
    <source>
        <dbReference type="ARBA" id="ARBA00022777"/>
    </source>
</evidence>
<proteinExistence type="inferred from homology"/>
<feature type="compositionally biased region" description="Low complexity" evidence="9">
    <location>
        <begin position="1"/>
        <end position="12"/>
    </location>
</feature>
<feature type="compositionally biased region" description="Polar residues" evidence="9">
    <location>
        <begin position="403"/>
        <end position="433"/>
    </location>
</feature>
<feature type="region of interest" description="Disordered" evidence="9">
    <location>
        <begin position="1"/>
        <end position="123"/>
    </location>
</feature>
<feature type="compositionally biased region" description="Acidic residues" evidence="9">
    <location>
        <begin position="243"/>
        <end position="256"/>
    </location>
</feature>
<keyword evidence="8" id="KW-0175">Coiled coil</keyword>
<feature type="compositionally biased region" description="Low complexity" evidence="9">
    <location>
        <begin position="104"/>
        <end position="122"/>
    </location>
</feature>
<dbReference type="InterPro" id="IPR050339">
    <property type="entry name" value="CC_SR_Kinase"/>
</dbReference>
<protein>
    <recommendedName>
        <fullName evidence="10">Protein kinase domain-containing protein</fullName>
    </recommendedName>
</protein>
<feature type="coiled-coil region" evidence="8">
    <location>
        <begin position="588"/>
        <end position="625"/>
    </location>
</feature>
<dbReference type="Gene3D" id="1.10.510.10">
    <property type="entry name" value="Transferase(Phosphotransferase) domain 1"/>
    <property type="match status" value="1"/>
</dbReference>
<dbReference type="SMART" id="SM00220">
    <property type="entry name" value="S_TKc"/>
    <property type="match status" value="1"/>
</dbReference>
<evidence type="ECO:0000256" key="2">
    <source>
        <dbReference type="ARBA" id="ARBA00022679"/>
    </source>
</evidence>
<dbReference type="InterPro" id="IPR000719">
    <property type="entry name" value="Prot_kinase_dom"/>
</dbReference>
<evidence type="ECO:0000256" key="5">
    <source>
        <dbReference type="ARBA" id="ARBA00022840"/>
    </source>
</evidence>
<evidence type="ECO:0000256" key="7">
    <source>
        <dbReference type="PROSITE-ProRule" id="PRU10141"/>
    </source>
</evidence>
<feature type="region of interest" description="Disordered" evidence="9">
    <location>
        <begin position="157"/>
        <end position="289"/>
    </location>
</feature>
<organism evidence="11 12">
    <name type="scientific">Aduncisulcus paluster</name>
    <dbReference type="NCBI Taxonomy" id="2918883"/>
    <lineage>
        <taxon>Eukaryota</taxon>
        <taxon>Metamonada</taxon>
        <taxon>Carpediemonas-like organisms</taxon>
        <taxon>Aduncisulcus</taxon>
    </lineage>
</organism>
<feature type="compositionally biased region" description="Low complexity" evidence="9">
    <location>
        <begin position="219"/>
        <end position="229"/>
    </location>
</feature>
<dbReference type="Proteomes" id="UP001057375">
    <property type="component" value="Unassembled WGS sequence"/>
</dbReference>
<feature type="region of interest" description="Disordered" evidence="9">
    <location>
        <begin position="403"/>
        <end position="441"/>
    </location>
</feature>
<dbReference type="EMBL" id="BQXS01011428">
    <property type="protein sequence ID" value="GKT37241.1"/>
    <property type="molecule type" value="Genomic_DNA"/>
</dbReference>
<feature type="region of interest" description="Disordered" evidence="9">
    <location>
        <begin position="323"/>
        <end position="365"/>
    </location>
</feature>
<dbReference type="InterPro" id="IPR001245">
    <property type="entry name" value="Ser-Thr/Tyr_kinase_cat_dom"/>
</dbReference>
<keyword evidence="5 7" id="KW-0067">ATP-binding</keyword>
<reference evidence="11" key="1">
    <citation type="submission" date="2022-03" db="EMBL/GenBank/DDBJ databases">
        <title>Draft genome sequence of Aduncisulcus paluster, a free-living microaerophilic Fornicata.</title>
        <authorList>
            <person name="Yuyama I."/>
            <person name="Kume K."/>
            <person name="Tamura T."/>
            <person name="Inagaki Y."/>
            <person name="Hashimoto T."/>
        </authorList>
    </citation>
    <scope>NUCLEOTIDE SEQUENCE</scope>
    <source>
        <strain evidence="11">NY0171</strain>
    </source>
</reference>
<feature type="binding site" evidence="7">
    <location>
        <position position="496"/>
    </location>
    <ligand>
        <name>ATP</name>
        <dbReference type="ChEBI" id="CHEBI:30616"/>
    </ligand>
</feature>
<name>A0ABQ5KXS8_9EUKA</name>
<comment type="similarity">
    <text evidence="6">Belongs to the protein kinase superfamily. Ser/Thr protein kinase family. GCN2 subfamily.</text>
</comment>
<evidence type="ECO:0000256" key="6">
    <source>
        <dbReference type="ARBA" id="ARBA00037982"/>
    </source>
</evidence>
<dbReference type="Gene3D" id="3.30.200.20">
    <property type="entry name" value="Phosphorylase Kinase, domain 1"/>
    <property type="match status" value="1"/>
</dbReference>
<dbReference type="SUPFAM" id="SSF56112">
    <property type="entry name" value="Protein kinase-like (PK-like)"/>
    <property type="match status" value="1"/>
</dbReference>
<accession>A0ABQ5KXS8</accession>
<feature type="compositionally biased region" description="Basic residues" evidence="9">
    <location>
        <begin position="663"/>
        <end position="672"/>
    </location>
</feature>
<dbReference type="CDD" id="cd00180">
    <property type="entry name" value="PKc"/>
    <property type="match status" value="1"/>
</dbReference>
<gene>
    <name evidence="11" type="ORF">ADUPG1_010068</name>
</gene>
<feature type="region of interest" description="Disordered" evidence="9">
    <location>
        <begin position="654"/>
        <end position="700"/>
    </location>
</feature>
<evidence type="ECO:0000313" key="12">
    <source>
        <dbReference type="Proteomes" id="UP001057375"/>
    </source>
</evidence>
<evidence type="ECO:0000256" key="9">
    <source>
        <dbReference type="SAM" id="MobiDB-lite"/>
    </source>
</evidence>
<keyword evidence="12" id="KW-1185">Reference proteome</keyword>
<dbReference type="PROSITE" id="PS00107">
    <property type="entry name" value="PROTEIN_KINASE_ATP"/>
    <property type="match status" value="1"/>
</dbReference>
<dbReference type="PROSITE" id="PS00108">
    <property type="entry name" value="PROTEIN_KINASE_ST"/>
    <property type="match status" value="1"/>
</dbReference>